<keyword evidence="2" id="KW-1185">Reference proteome</keyword>
<accession>A0A5J5AJ42</accession>
<reference evidence="1 2" key="1">
    <citation type="submission" date="2019-09" db="EMBL/GenBank/DDBJ databases">
        <title>A chromosome-level genome assembly of the Chinese tupelo Nyssa sinensis.</title>
        <authorList>
            <person name="Yang X."/>
            <person name="Kang M."/>
            <person name="Yang Y."/>
            <person name="Xiong H."/>
            <person name="Wang M."/>
            <person name="Zhang Z."/>
            <person name="Wang Z."/>
            <person name="Wu H."/>
            <person name="Ma T."/>
            <person name="Liu J."/>
            <person name="Xi Z."/>
        </authorList>
    </citation>
    <scope>NUCLEOTIDE SEQUENCE [LARGE SCALE GENOMIC DNA]</scope>
    <source>
        <strain evidence="1">J267</strain>
        <tissue evidence="1">Leaf</tissue>
    </source>
</reference>
<proteinExistence type="predicted"/>
<dbReference type="EMBL" id="CM018043">
    <property type="protein sequence ID" value="KAA8531023.1"/>
    <property type="molecule type" value="Genomic_DNA"/>
</dbReference>
<name>A0A5J5AJ42_9ASTE</name>
<organism evidence="1 2">
    <name type="scientific">Nyssa sinensis</name>
    <dbReference type="NCBI Taxonomy" id="561372"/>
    <lineage>
        <taxon>Eukaryota</taxon>
        <taxon>Viridiplantae</taxon>
        <taxon>Streptophyta</taxon>
        <taxon>Embryophyta</taxon>
        <taxon>Tracheophyta</taxon>
        <taxon>Spermatophyta</taxon>
        <taxon>Magnoliopsida</taxon>
        <taxon>eudicotyledons</taxon>
        <taxon>Gunneridae</taxon>
        <taxon>Pentapetalae</taxon>
        <taxon>asterids</taxon>
        <taxon>Cornales</taxon>
        <taxon>Nyssaceae</taxon>
        <taxon>Nyssa</taxon>
    </lineage>
</organism>
<dbReference type="AlphaFoldDB" id="A0A5J5AJ42"/>
<evidence type="ECO:0000313" key="1">
    <source>
        <dbReference type="EMBL" id="KAA8531023.1"/>
    </source>
</evidence>
<evidence type="ECO:0000313" key="2">
    <source>
        <dbReference type="Proteomes" id="UP000325577"/>
    </source>
</evidence>
<gene>
    <name evidence="1" type="ORF">F0562_005729</name>
</gene>
<protein>
    <submittedName>
        <fullName evidence="1">Uncharacterized protein</fullName>
    </submittedName>
</protein>
<dbReference type="Proteomes" id="UP000325577">
    <property type="component" value="Linkage Group LG2"/>
</dbReference>
<sequence>MTTLVAKVIVEFVASGRLSTRWNNDKNNIRAWRFQSLQSSFFKDELRYCTIKRGQRISICSEALIEVGPLIDMADDMSIDMSDDVAVDMVKVGLVDDVAELTVWGARQHVLAAHGTRGLV</sequence>